<evidence type="ECO:0000313" key="1">
    <source>
        <dbReference type="EMBL" id="OON18694.1"/>
    </source>
</evidence>
<keyword evidence="2" id="KW-1185">Reference proteome</keyword>
<dbReference type="Proteomes" id="UP000243686">
    <property type="component" value="Unassembled WGS sequence"/>
</dbReference>
<reference evidence="1 2" key="1">
    <citation type="submission" date="2015-03" db="EMBL/GenBank/DDBJ databases">
        <title>Draft genome of the nematode, Opisthorchis viverrini.</title>
        <authorList>
            <person name="Mitreva M."/>
        </authorList>
    </citation>
    <scope>NUCLEOTIDE SEQUENCE [LARGE SCALE GENOMIC DNA]</scope>
    <source>
        <strain evidence="1">Khon Kaen</strain>
    </source>
</reference>
<name>A0A1S8WWB8_OPIVI</name>
<accession>A0A1S8WWB8</accession>
<dbReference type="InterPro" id="IPR035940">
    <property type="entry name" value="CAP_sf"/>
</dbReference>
<sequence>VLLALKHDDSIKSRQAWDSTVEAQAQKWADKCLFGHGELQGVGQNVAIASSVERWFGLVQQGSDVGLNTVLRTELRFMYATTNRRELFFND</sequence>
<dbReference type="EMBL" id="KV893937">
    <property type="protein sequence ID" value="OON18694.1"/>
    <property type="molecule type" value="Genomic_DNA"/>
</dbReference>
<evidence type="ECO:0000313" key="2">
    <source>
        <dbReference type="Proteomes" id="UP000243686"/>
    </source>
</evidence>
<evidence type="ECO:0008006" key="3">
    <source>
        <dbReference type="Google" id="ProtNLM"/>
    </source>
</evidence>
<dbReference type="SUPFAM" id="SSF55797">
    <property type="entry name" value="PR-1-like"/>
    <property type="match status" value="1"/>
</dbReference>
<organism evidence="1 2">
    <name type="scientific">Opisthorchis viverrini</name>
    <name type="common">Southeast Asian liver fluke</name>
    <dbReference type="NCBI Taxonomy" id="6198"/>
    <lineage>
        <taxon>Eukaryota</taxon>
        <taxon>Metazoa</taxon>
        <taxon>Spiralia</taxon>
        <taxon>Lophotrochozoa</taxon>
        <taxon>Platyhelminthes</taxon>
        <taxon>Trematoda</taxon>
        <taxon>Digenea</taxon>
        <taxon>Opisthorchiida</taxon>
        <taxon>Opisthorchiata</taxon>
        <taxon>Opisthorchiidae</taxon>
        <taxon>Opisthorchis</taxon>
    </lineage>
</organism>
<dbReference type="Gene3D" id="3.40.33.10">
    <property type="entry name" value="CAP"/>
    <property type="match status" value="1"/>
</dbReference>
<feature type="non-terminal residue" evidence="1">
    <location>
        <position position="1"/>
    </location>
</feature>
<protein>
    <recommendedName>
        <fullName evidence="3">SCP domain-containing protein</fullName>
    </recommendedName>
</protein>
<proteinExistence type="predicted"/>
<gene>
    <name evidence="1" type="ORF">X801_05447</name>
</gene>
<dbReference type="AlphaFoldDB" id="A0A1S8WWB8"/>